<evidence type="ECO:0000313" key="1">
    <source>
        <dbReference type="EMBL" id="CCF31819.1"/>
    </source>
</evidence>
<accession>H1UV18</accession>
<gene>
    <name evidence="1" type="ORF">CH063_04352</name>
</gene>
<reference evidence="2" key="1">
    <citation type="journal article" date="2012" name="Nat. Genet.">
        <title>Lifestyle transitions in plant pathogenic Colletotrichum fungi deciphered by genome and transcriptome analyses.</title>
        <authorList>
            <person name="O'Connell R.J."/>
            <person name="Thon M.R."/>
            <person name="Hacquard S."/>
            <person name="Amyotte S.G."/>
            <person name="Kleemann J."/>
            <person name="Torres M.F."/>
            <person name="Damm U."/>
            <person name="Buiate E.A."/>
            <person name="Epstein L."/>
            <person name="Alkan N."/>
            <person name="Altmueller J."/>
            <person name="Alvarado-Balderrama L."/>
            <person name="Bauser C.A."/>
            <person name="Becker C."/>
            <person name="Birren B.W."/>
            <person name="Chen Z."/>
            <person name="Choi J."/>
            <person name="Crouch J.A."/>
            <person name="Duvick J.P."/>
            <person name="Farman M.A."/>
            <person name="Gan P."/>
            <person name="Heiman D."/>
            <person name="Henrissat B."/>
            <person name="Howard R.J."/>
            <person name="Kabbage M."/>
            <person name="Koch C."/>
            <person name="Kracher B."/>
            <person name="Kubo Y."/>
            <person name="Law A.D."/>
            <person name="Lebrun M.-H."/>
            <person name="Lee Y.-H."/>
            <person name="Miyara I."/>
            <person name="Moore N."/>
            <person name="Neumann U."/>
            <person name="Nordstroem K."/>
            <person name="Panaccione D.G."/>
            <person name="Panstruga R."/>
            <person name="Place M."/>
            <person name="Proctor R.H."/>
            <person name="Prusky D."/>
            <person name="Rech G."/>
            <person name="Reinhardt R."/>
            <person name="Rollins J.A."/>
            <person name="Rounsley S."/>
            <person name="Schardl C.L."/>
            <person name="Schwartz D.C."/>
            <person name="Shenoy N."/>
            <person name="Shirasu K."/>
            <person name="Sikhakolli U.R."/>
            <person name="Stueber K."/>
            <person name="Sukno S.A."/>
            <person name="Sweigard J.A."/>
            <person name="Takano Y."/>
            <person name="Takahara H."/>
            <person name="Trail F."/>
            <person name="van der Does H.C."/>
            <person name="Voll L.M."/>
            <person name="Will I."/>
            <person name="Young S."/>
            <person name="Zeng Q."/>
            <person name="Zhang J."/>
            <person name="Zhou S."/>
            <person name="Dickman M.B."/>
            <person name="Schulze-Lefert P."/>
            <person name="Ver Loren van Themaat E."/>
            <person name="Ma L.-J."/>
            <person name="Vaillancourt L.J."/>
        </authorList>
    </citation>
    <scope>NUCLEOTIDE SEQUENCE [LARGE SCALE GENOMIC DNA]</scope>
    <source>
        <strain evidence="2">IMI 349063</strain>
    </source>
</reference>
<dbReference type="HOGENOM" id="CLU_2605894_0_0_1"/>
<proteinExistence type="predicted"/>
<name>H1UV18_COLHI</name>
<dbReference type="EMBL" id="CACQ02000144">
    <property type="protein sequence ID" value="CCF31819.1"/>
    <property type="molecule type" value="Genomic_DNA"/>
</dbReference>
<dbReference type="AlphaFoldDB" id="H1UV18"/>
<organism evidence="1 2">
    <name type="scientific">Colletotrichum higginsianum (strain IMI 349063)</name>
    <name type="common">Crucifer anthracnose fungus</name>
    <dbReference type="NCBI Taxonomy" id="759273"/>
    <lineage>
        <taxon>Eukaryota</taxon>
        <taxon>Fungi</taxon>
        <taxon>Dikarya</taxon>
        <taxon>Ascomycota</taxon>
        <taxon>Pezizomycotina</taxon>
        <taxon>Sordariomycetes</taxon>
        <taxon>Hypocreomycetidae</taxon>
        <taxon>Glomerellales</taxon>
        <taxon>Glomerellaceae</taxon>
        <taxon>Colletotrichum</taxon>
        <taxon>Colletotrichum destructivum species complex</taxon>
    </lineage>
</organism>
<evidence type="ECO:0000313" key="2">
    <source>
        <dbReference type="Proteomes" id="UP000007174"/>
    </source>
</evidence>
<protein>
    <submittedName>
        <fullName evidence="1">Uncharacterized protein</fullName>
    </submittedName>
</protein>
<dbReference type="Proteomes" id="UP000007174">
    <property type="component" value="Unassembled WGS sequence"/>
</dbReference>
<sequence>MNQEPHAGIWMTSGNWDLYKKEEEKELDCFTISCTTDPEFFRLSPRARVYCRVLGSRISALLQPLSCLNHVLLQETMGQ</sequence>